<dbReference type="Proteomes" id="UP000318453">
    <property type="component" value="Chromosome"/>
</dbReference>
<keyword evidence="1" id="KW-1133">Transmembrane helix</keyword>
<sequence>MMMNPIFFYRLHKAKDNSQKGLTLLEVLASIVMIGVILVAVAPPLLLSTATRVKMRRVSQAQSIAQDEVNRVQGIMARSRDQNLPTDGEGDFAGLPQTIDTGELEDFAAPSNLSEVRAVDVNGDGDTDFFVQTFREGGALFSGGDARCEPAIFTMGVRVYSFLAQDNLEEDNLETDPISLQMTSNLQGQSTQPMAVLFAEVSRSDMERSRDAYNRYISGDWIPGGCN</sequence>
<dbReference type="EMBL" id="CP042326">
    <property type="protein sequence ID" value="QDZ38495.1"/>
    <property type="molecule type" value="Genomic_DNA"/>
</dbReference>
<dbReference type="RefSeq" id="WP_146294106.1">
    <property type="nucleotide sequence ID" value="NZ_CP042326.1"/>
</dbReference>
<dbReference type="KEGG" id="enn:FRE64_00165"/>
<dbReference type="OrthoDB" id="461404at2"/>
<accession>A0A5B8NJG4</accession>
<evidence type="ECO:0000313" key="2">
    <source>
        <dbReference type="EMBL" id="QDZ38495.1"/>
    </source>
</evidence>
<feature type="transmembrane region" description="Helical" evidence="1">
    <location>
        <begin position="21"/>
        <end position="47"/>
    </location>
</feature>
<evidence type="ECO:0000256" key="1">
    <source>
        <dbReference type="SAM" id="Phobius"/>
    </source>
</evidence>
<keyword evidence="1" id="KW-0472">Membrane</keyword>
<keyword evidence="3" id="KW-1185">Reference proteome</keyword>
<dbReference type="PROSITE" id="PS00409">
    <property type="entry name" value="PROKAR_NTER_METHYL"/>
    <property type="match status" value="1"/>
</dbReference>
<dbReference type="NCBIfam" id="TIGR02532">
    <property type="entry name" value="IV_pilin_GFxxxE"/>
    <property type="match status" value="1"/>
</dbReference>
<reference evidence="2" key="1">
    <citation type="submission" date="2019-08" db="EMBL/GenBank/DDBJ databases">
        <title>Carotenoids and Carotenoid Binding Proteins in the Halophilic Cyanobacterium Euhalothece sp. ZM00.</title>
        <authorList>
            <person name="Cho S.M."/>
            <person name="Song J.Y."/>
            <person name="Park Y.-I."/>
        </authorList>
    </citation>
    <scope>NUCLEOTIDE SEQUENCE [LARGE SCALE GENOMIC DNA]</scope>
    <source>
        <strain evidence="2">Z-M001</strain>
    </source>
</reference>
<keyword evidence="1" id="KW-0812">Transmembrane</keyword>
<name>A0A5B8NJG4_9CHRO</name>
<dbReference type="InterPro" id="IPR012902">
    <property type="entry name" value="N_methyl_site"/>
</dbReference>
<dbReference type="Pfam" id="PF07963">
    <property type="entry name" value="N_methyl"/>
    <property type="match status" value="1"/>
</dbReference>
<proteinExistence type="predicted"/>
<evidence type="ECO:0000313" key="3">
    <source>
        <dbReference type="Proteomes" id="UP000318453"/>
    </source>
</evidence>
<gene>
    <name evidence="2" type="ORF">FRE64_00165</name>
</gene>
<dbReference type="AlphaFoldDB" id="A0A5B8NJG4"/>
<protein>
    <submittedName>
        <fullName evidence="2">Type II secretion system protein</fullName>
    </submittedName>
</protein>
<organism evidence="2 3">
    <name type="scientific">Euhalothece natronophila Z-M001</name>
    <dbReference type="NCBI Taxonomy" id="522448"/>
    <lineage>
        <taxon>Bacteria</taxon>
        <taxon>Bacillati</taxon>
        <taxon>Cyanobacteriota</taxon>
        <taxon>Cyanophyceae</taxon>
        <taxon>Oscillatoriophycideae</taxon>
        <taxon>Chroococcales</taxon>
        <taxon>Halothecacae</taxon>
        <taxon>Halothece cluster</taxon>
        <taxon>Euhalothece</taxon>
    </lineage>
</organism>